<name>A0A8S3S5Y3_MYTED</name>
<dbReference type="EMBL" id="CAJPWZ010001452">
    <property type="protein sequence ID" value="CAG2215693.1"/>
    <property type="molecule type" value="Genomic_DNA"/>
</dbReference>
<evidence type="ECO:0000313" key="2">
    <source>
        <dbReference type="EMBL" id="CAG2215693.1"/>
    </source>
</evidence>
<comment type="caution">
    <text evidence="2">The sequence shown here is derived from an EMBL/GenBank/DDBJ whole genome shotgun (WGS) entry which is preliminary data.</text>
</comment>
<evidence type="ECO:0000256" key="1">
    <source>
        <dbReference type="SAM" id="MobiDB-lite"/>
    </source>
</evidence>
<dbReference type="OrthoDB" id="6150912at2759"/>
<reference evidence="2" key="1">
    <citation type="submission" date="2021-03" db="EMBL/GenBank/DDBJ databases">
        <authorList>
            <person name="Bekaert M."/>
        </authorList>
    </citation>
    <scope>NUCLEOTIDE SEQUENCE</scope>
</reference>
<dbReference type="AlphaFoldDB" id="A0A8S3S5Y3"/>
<protein>
    <submittedName>
        <fullName evidence="2">Uncharacterized protein</fullName>
    </submittedName>
</protein>
<feature type="region of interest" description="Disordered" evidence="1">
    <location>
        <begin position="1"/>
        <end position="28"/>
    </location>
</feature>
<accession>A0A8S3S5Y3</accession>
<keyword evidence="3" id="KW-1185">Reference proteome</keyword>
<sequence length="306" mass="35490">MSETENAQKLGSCKPLLNNHKTEDQTNNSNAIRGSCYSSCNEGGNTEEEPKVNEDVHGCIQDTKFSCNKRNIDATECQNIGSEYHVDEKLELVILDNNGKIKKTSILNEQDELTDDDSADTRDSSLIHTENNISMQIEIQLDRAVGQHEIRKDSTENEENKYYSLDKIGRALEDREHIYNKTKDDLKPETKVEQDLDRTNLDEYYGMRNSFDDIEDERRQRENNDDSYHLTELKSIANHASIENNEVECEISDVSIINSFDEVNEENSDGQVNLIEDNEAIYESIRDEDKLRDFRFQDFDENERFY</sequence>
<organism evidence="2 3">
    <name type="scientific">Mytilus edulis</name>
    <name type="common">Blue mussel</name>
    <dbReference type="NCBI Taxonomy" id="6550"/>
    <lineage>
        <taxon>Eukaryota</taxon>
        <taxon>Metazoa</taxon>
        <taxon>Spiralia</taxon>
        <taxon>Lophotrochozoa</taxon>
        <taxon>Mollusca</taxon>
        <taxon>Bivalvia</taxon>
        <taxon>Autobranchia</taxon>
        <taxon>Pteriomorphia</taxon>
        <taxon>Mytilida</taxon>
        <taxon>Mytiloidea</taxon>
        <taxon>Mytilidae</taxon>
        <taxon>Mytilinae</taxon>
        <taxon>Mytilus</taxon>
    </lineage>
</organism>
<proteinExistence type="predicted"/>
<evidence type="ECO:0000313" key="3">
    <source>
        <dbReference type="Proteomes" id="UP000683360"/>
    </source>
</evidence>
<gene>
    <name evidence="2" type="ORF">MEDL_29473</name>
</gene>
<dbReference type="Proteomes" id="UP000683360">
    <property type="component" value="Unassembled WGS sequence"/>
</dbReference>